<feature type="compositionally biased region" description="Polar residues" evidence="1">
    <location>
        <begin position="100"/>
        <end position="109"/>
    </location>
</feature>
<reference evidence="2 3" key="1">
    <citation type="submission" date="2018-02" db="EMBL/GenBank/DDBJ databases">
        <title>The genomes of Aspergillus section Nigri reveals drivers in fungal speciation.</title>
        <authorList>
            <consortium name="DOE Joint Genome Institute"/>
            <person name="Vesth T.C."/>
            <person name="Nybo J."/>
            <person name="Theobald S."/>
            <person name="Brandl J."/>
            <person name="Frisvad J.C."/>
            <person name="Nielsen K.F."/>
            <person name="Lyhne E.K."/>
            <person name="Kogle M.E."/>
            <person name="Kuo A."/>
            <person name="Riley R."/>
            <person name="Clum A."/>
            <person name="Nolan M."/>
            <person name="Lipzen A."/>
            <person name="Salamov A."/>
            <person name="Henrissat B."/>
            <person name="Wiebenga A."/>
            <person name="De vries R.P."/>
            <person name="Grigoriev I.V."/>
            <person name="Mortensen U.H."/>
            <person name="Andersen M.R."/>
            <person name="Baker S.E."/>
        </authorList>
    </citation>
    <scope>NUCLEOTIDE SEQUENCE [LARGE SCALE GENOMIC DNA]</scope>
    <source>
        <strain evidence="2 3">CBS 121593</strain>
    </source>
</reference>
<sequence>MDHSGQNRKSHRSSFSQHLQRVFHLDKLVNQDKSSQFSGPLETGVARSHQQEQRKLQHRDRAEKVDYTSQSVSSISTNDDADPQASEGSKLSVLNKGRSKNSPTYSVSLGTSQISDHSLVVNSTHEQAPFDSPFWINKAVQKNERRATRRLEAERVELEKRLLKLERAESDQESGLHRKETRRLTKKQPIRSSSRASSVSADESRSSTRFSSLFSISQRTSRSRSSSLNESDKELPKFPPLDAREILSGTNLTSQSIRHHVPLAIPERFGTTISKELAINNALLPHQRGPSVEADTIKIESKTNEASGHRCHRERGLSHEQGPRQTYRVDTEDSTHRVAARTPSSSAPPADLDRLSFAATLNLEARGSEAVHAYGHHLSSTIPFTKPATKLENHPQRKSRSIWKAQVASDLAPPTVISPDQPSIVLQGELSKAPSNKLSADRYHQRHNKAYIPSPLAESSTLDGNSSLFLHSKMATKMLKLQACGDAEETRSSASAQRPLSRDVKRGAGVHDPLISSIIRESQERSPIRRSSPWLYGTTRNSSVDLGSHKAKHAKRGGNLEFQDPRLHDRIHACQEIFPRGSQGASQLERLEACHIPFKSKISQPSESSSSLAATSEEPQSEEYDTADEACSPILLPQHDNVLPVKCPDNDTISNGVDITDGDVLCGLGTPSAAVAVSDTQKLTNGRMVAMRNVQADSSIDMRFVICCHCSHWHDMPSEVYTRLSPLDTPSIARAPGFPTMQAKISTPIEDTISSLPKVKISRQHSTLSVSNLSASAMRAQAPPSTVSCCWCSHEMSRSCCQGWTAIVHMCQRHH</sequence>
<feature type="compositionally biased region" description="Low complexity" evidence="1">
    <location>
        <begin position="602"/>
        <end position="618"/>
    </location>
</feature>
<dbReference type="EMBL" id="KZ824424">
    <property type="protein sequence ID" value="RAL04378.1"/>
    <property type="molecule type" value="Genomic_DNA"/>
</dbReference>
<evidence type="ECO:0000313" key="3">
    <source>
        <dbReference type="Proteomes" id="UP000249402"/>
    </source>
</evidence>
<gene>
    <name evidence="2" type="ORF">BO80DRAFT_422226</name>
</gene>
<protein>
    <submittedName>
        <fullName evidence="2">Uncharacterized protein</fullName>
    </submittedName>
</protein>
<feature type="compositionally biased region" description="Basic and acidic residues" evidence="1">
    <location>
        <begin position="49"/>
        <end position="66"/>
    </location>
</feature>
<accession>A0A395HBQ6</accession>
<dbReference type="GeneID" id="37223638"/>
<dbReference type="Proteomes" id="UP000249402">
    <property type="component" value="Unassembled WGS sequence"/>
</dbReference>
<dbReference type="OrthoDB" id="5386674at2759"/>
<feature type="region of interest" description="Disordered" evidence="1">
    <location>
        <begin position="221"/>
        <end position="242"/>
    </location>
</feature>
<dbReference type="RefSeq" id="XP_025578705.1">
    <property type="nucleotide sequence ID" value="XM_025718773.1"/>
</dbReference>
<evidence type="ECO:0000256" key="1">
    <source>
        <dbReference type="SAM" id="MobiDB-lite"/>
    </source>
</evidence>
<feature type="compositionally biased region" description="Polar residues" evidence="1">
    <location>
        <begin position="67"/>
        <end position="78"/>
    </location>
</feature>
<feature type="region of interest" description="Disordered" evidence="1">
    <location>
        <begin position="602"/>
        <end position="627"/>
    </location>
</feature>
<feature type="compositionally biased region" description="Low complexity" evidence="1">
    <location>
        <begin position="340"/>
        <end position="350"/>
    </location>
</feature>
<dbReference type="STRING" id="1448316.A0A395HBQ6"/>
<dbReference type="VEuPathDB" id="FungiDB:BO80DRAFT_422226"/>
<evidence type="ECO:0000313" key="2">
    <source>
        <dbReference type="EMBL" id="RAL04378.1"/>
    </source>
</evidence>
<feature type="compositionally biased region" description="Basic residues" evidence="1">
    <location>
        <begin position="179"/>
        <end position="189"/>
    </location>
</feature>
<feature type="compositionally biased region" description="Basic and acidic residues" evidence="1">
    <location>
        <begin position="314"/>
        <end position="336"/>
    </location>
</feature>
<name>A0A395HBQ6_9EURO</name>
<feature type="region of interest" description="Disordered" evidence="1">
    <location>
        <begin position="26"/>
        <end position="109"/>
    </location>
</feature>
<feature type="compositionally biased region" description="Low complexity" evidence="1">
    <location>
        <begin position="191"/>
        <end position="203"/>
    </location>
</feature>
<feature type="region of interest" description="Disordered" evidence="1">
    <location>
        <begin position="167"/>
        <end position="203"/>
    </location>
</feature>
<keyword evidence="3" id="KW-1185">Reference proteome</keyword>
<proteinExistence type="predicted"/>
<feature type="region of interest" description="Disordered" evidence="1">
    <location>
        <begin position="303"/>
        <end position="351"/>
    </location>
</feature>
<feature type="compositionally biased region" description="Basic and acidic residues" evidence="1">
    <location>
        <begin position="167"/>
        <end position="178"/>
    </location>
</feature>
<organism evidence="2 3">
    <name type="scientific">Aspergillus ibericus CBS 121593</name>
    <dbReference type="NCBI Taxonomy" id="1448316"/>
    <lineage>
        <taxon>Eukaryota</taxon>
        <taxon>Fungi</taxon>
        <taxon>Dikarya</taxon>
        <taxon>Ascomycota</taxon>
        <taxon>Pezizomycotina</taxon>
        <taxon>Eurotiomycetes</taxon>
        <taxon>Eurotiomycetidae</taxon>
        <taxon>Eurotiales</taxon>
        <taxon>Aspergillaceae</taxon>
        <taxon>Aspergillus</taxon>
        <taxon>Aspergillus subgen. Circumdati</taxon>
    </lineage>
</organism>
<dbReference type="AlphaFoldDB" id="A0A395HBQ6"/>